<feature type="non-terminal residue" evidence="1">
    <location>
        <position position="76"/>
    </location>
</feature>
<feature type="non-terminal residue" evidence="1">
    <location>
        <position position="1"/>
    </location>
</feature>
<reference evidence="2" key="2">
    <citation type="journal article" date="2013" name="PLoS Genet.">
        <title>Comparative genome structure, secondary metabolite, and effector coding capacity across Cochliobolus pathogens.</title>
        <authorList>
            <person name="Condon B.J."/>
            <person name="Leng Y."/>
            <person name="Wu D."/>
            <person name="Bushley K.E."/>
            <person name="Ohm R.A."/>
            <person name="Otillar R."/>
            <person name="Martin J."/>
            <person name="Schackwitz W."/>
            <person name="Grimwood J."/>
            <person name="MohdZainudin N."/>
            <person name="Xue C."/>
            <person name="Wang R."/>
            <person name="Manning V.A."/>
            <person name="Dhillon B."/>
            <person name="Tu Z.J."/>
            <person name="Steffenson B.J."/>
            <person name="Salamov A."/>
            <person name="Sun H."/>
            <person name="Lowry S."/>
            <person name="LaButti K."/>
            <person name="Han J."/>
            <person name="Copeland A."/>
            <person name="Lindquist E."/>
            <person name="Barry K."/>
            <person name="Schmutz J."/>
            <person name="Baker S.E."/>
            <person name="Ciuffetti L.M."/>
            <person name="Grigoriev I.V."/>
            <person name="Zhong S."/>
            <person name="Turgeon B.G."/>
        </authorList>
    </citation>
    <scope>NUCLEOTIDE SEQUENCE [LARGE SCALE GENOMIC DNA]</scope>
    <source>
        <strain evidence="2">C5 / ATCC 48332 / race O</strain>
    </source>
</reference>
<dbReference type="AlphaFoldDB" id="M2T1H3"/>
<reference evidence="1 2" key="1">
    <citation type="journal article" date="2012" name="PLoS Pathog.">
        <title>Diverse lifestyles and strategies of plant pathogenesis encoded in the genomes of eighteen Dothideomycetes fungi.</title>
        <authorList>
            <person name="Ohm R.A."/>
            <person name="Feau N."/>
            <person name="Henrissat B."/>
            <person name="Schoch C.L."/>
            <person name="Horwitz B.A."/>
            <person name="Barry K.W."/>
            <person name="Condon B.J."/>
            <person name="Copeland A.C."/>
            <person name="Dhillon B."/>
            <person name="Glaser F."/>
            <person name="Hesse C.N."/>
            <person name="Kosti I."/>
            <person name="LaButti K."/>
            <person name="Lindquist E.A."/>
            <person name="Lucas S."/>
            <person name="Salamov A.A."/>
            <person name="Bradshaw R.E."/>
            <person name="Ciuffetti L."/>
            <person name="Hamelin R.C."/>
            <person name="Kema G.H.J."/>
            <person name="Lawrence C."/>
            <person name="Scott J.A."/>
            <person name="Spatafora J.W."/>
            <person name="Turgeon B.G."/>
            <person name="de Wit P.J.G.M."/>
            <person name="Zhong S."/>
            <person name="Goodwin S.B."/>
            <person name="Grigoriev I.V."/>
        </authorList>
    </citation>
    <scope>NUCLEOTIDE SEQUENCE [LARGE SCALE GENOMIC DNA]</scope>
    <source>
        <strain evidence="2">C5 / ATCC 48332 / race O</strain>
    </source>
</reference>
<evidence type="ECO:0000313" key="1">
    <source>
        <dbReference type="EMBL" id="EMD91440.1"/>
    </source>
</evidence>
<dbReference type="EMBL" id="KB445576">
    <property type="protein sequence ID" value="EMD91440.1"/>
    <property type="molecule type" value="Genomic_DNA"/>
</dbReference>
<gene>
    <name evidence="1" type="ORF">COCHEDRAFT_1072496</name>
</gene>
<sequence length="76" mass="8338">GATPSFACTDPLADKPNCSCTCTNGITFDQPLSLDSQNCPGTPAYDCQVEKDECARQEQVLKDEITKKTQEYNECK</sequence>
<keyword evidence="2" id="KW-1185">Reference proteome</keyword>
<proteinExistence type="predicted"/>
<evidence type="ECO:0000313" key="2">
    <source>
        <dbReference type="Proteomes" id="UP000016936"/>
    </source>
</evidence>
<dbReference type="OrthoDB" id="10427528at2759"/>
<accession>M2T1H3</accession>
<name>M2T1H3_COCH5</name>
<dbReference type="Proteomes" id="UP000016936">
    <property type="component" value="Unassembled WGS sequence"/>
</dbReference>
<organism evidence="1 2">
    <name type="scientific">Cochliobolus heterostrophus (strain C5 / ATCC 48332 / race O)</name>
    <name type="common">Southern corn leaf blight fungus</name>
    <name type="synonym">Bipolaris maydis</name>
    <dbReference type="NCBI Taxonomy" id="701091"/>
    <lineage>
        <taxon>Eukaryota</taxon>
        <taxon>Fungi</taxon>
        <taxon>Dikarya</taxon>
        <taxon>Ascomycota</taxon>
        <taxon>Pezizomycotina</taxon>
        <taxon>Dothideomycetes</taxon>
        <taxon>Pleosporomycetidae</taxon>
        <taxon>Pleosporales</taxon>
        <taxon>Pleosporineae</taxon>
        <taxon>Pleosporaceae</taxon>
        <taxon>Bipolaris</taxon>
    </lineage>
</organism>
<dbReference type="HOGENOM" id="CLU_176416_1_0_1"/>
<protein>
    <submittedName>
        <fullName evidence="1">Uncharacterized protein</fullName>
    </submittedName>
</protein>